<evidence type="ECO:0008006" key="3">
    <source>
        <dbReference type="Google" id="ProtNLM"/>
    </source>
</evidence>
<dbReference type="EMBL" id="JAANIT010001114">
    <property type="protein sequence ID" value="KAG1542154.1"/>
    <property type="molecule type" value="Genomic_DNA"/>
</dbReference>
<evidence type="ECO:0000313" key="1">
    <source>
        <dbReference type="EMBL" id="KAG1542154.1"/>
    </source>
</evidence>
<dbReference type="AlphaFoldDB" id="A0A9P6Y9B4"/>
<reference evidence="1" key="1">
    <citation type="journal article" date="2020" name="Microb. Genom.">
        <title>Genetic diversity of clinical and environmental Mucorales isolates obtained from an investigation of mucormycosis cases among solid organ transplant recipients.</title>
        <authorList>
            <person name="Nguyen M.H."/>
            <person name="Kaul D."/>
            <person name="Muto C."/>
            <person name="Cheng S.J."/>
            <person name="Richter R.A."/>
            <person name="Bruno V.M."/>
            <person name="Liu G."/>
            <person name="Beyhan S."/>
            <person name="Sundermann A.J."/>
            <person name="Mounaud S."/>
            <person name="Pasculle A.W."/>
            <person name="Nierman W.C."/>
            <person name="Driscoll E."/>
            <person name="Cumbie R."/>
            <person name="Clancy C.J."/>
            <person name="Dupont C.L."/>
        </authorList>
    </citation>
    <scope>NUCLEOTIDE SEQUENCE</scope>
    <source>
        <strain evidence="1">GL16</strain>
    </source>
</reference>
<gene>
    <name evidence="1" type="ORF">G6F51_007452</name>
</gene>
<accession>A0A9P6Y9B4</accession>
<proteinExistence type="predicted"/>
<name>A0A9P6Y9B4_RHIOR</name>
<organism evidence="1 2">
    <name type="scientific">Rhizopus oryzae</name>
    <name type="common">Mucormycosis agent</name>
    <name type="synonym">Rhizopus arrhizus var. delemar</name>
    <dbReference type="NCBI Taxonomy" id="64495"/>
    <lineage>
        <taxon>Eukaryota</taxon>
        <taxon>Fungi</taxon>
        <taxon>Fungi incertae sedis</taxon>
        <taxon>Mucoromycota</taxon>
        <taxon>Mucoromycotina</taxon>
        <taxon>Mucoromycetes</taxon>
        <taxon>Mucorales</taxon>
        <taxon>Mucorineae</taxon>
        <taxon>Rhizopodaceae</taxon>
        <taxon>Rhizopus</taxon>
    </lineage>
</organism>
<protein>
    <recommendedName>
        <fullName evidence="3">Reverse transcriptase domain-containing protein</fullName>
    </recommendedName>
</protein>
<comment type="caution">
    <text evidence="1">The sequence shown here is derived from an EMBL/GenBank/DDBJ whole genome shotgun (WGS) entry which is preliminary data.</text>
</comment>
<evidence type="ECO:0000313" key="2">
    <source>
        <dbReference type="Proteomes" id="UP000717996"/>
    </source>
</evidence>
<dbReference type="Proteomes" id="UP000717996">
    <property type="component" value="Unassembled WGS sequence"/>
</dbReference>
<sequence length="138" mass="16004">MRQVIPSPINRCQTGFMPTRFIIENGLVLNMIMEHARRCNCADIELLLDQEKAYDRMHSSYLCSVMRKFGFPPVCMTWHLTLSSSFDSGIIKVSSFVTRLARSVEWMFYSPTQYRQTIQKTLLPCSPPVLPPVKWVQL</sequence>